<dbReference type="Proteomes" id="UP000689195">
    <property type="component" value="Unassembled WGS sequence"/>
</dbReference>
<reference evidence="1" key="1">
    <citation type="submission" date="2021-01" db="EMBL/GenBank/DDBJ databases">
        <authorList>
            <consortium name="Genoscope - CEA"/>
            <person name="William W."/>
        </authorList>
    </citation>
    <scope>NUCLEOTIDE SEQUENCE</scope>
</reference>
<keyword evidence="2" id="KW-1185">Reference proteome</keyword>
<name>A0A8S1U9E3_9CILI</name>
<accession>A0A8S1U9E3</accession>
<comment type="caution">
    <text evidence="1">The sequence shown here is derived from an EMBL/GenBank/DDBJ whole genome shotgun (WGS) entry which is preliminary data.</text>
</comment>
<proteinExistence type="predicted"/>
<protein>
    <submittedName>
        <fullName evidence="1">Uncharacterized protein</fullName>
    </submittedName>
</protein>
<organism evidence="1 2">
    <name type="scientific">Paramecium pentaurelia</name>
    <dbReference type="NCBI Taxonomy" id="43138"/>
    <lineage>
        <taxon>Eukaryota</taxon>
        <taxon>Sar</taxon>
        <taxon>Alveolata</taxon>
        <taxon>Ciliophora</taxon>
        <taxon>Intramacronucleata</taxon>
        <taxon>Oligohymenophorea</taxon>
        <taxon>Peniculida</taxon>
        <taxon>Parameciidae</taxon>
        <taxon>Paramecium</taxon>
    </lineage>
</organism>
<gene>
    <name evidence="1" type="ORF">PPENT_87.1.T0370005</name>
</gene>
<dbReference type="EMBL" id="CAJJDO010000037">
    <property type="protein sequence ID" value="CAD8161755.1"/>
    <property type="molecule type" value="Genomic_DNA"/>
</dbReference>
<sequence length="91" mass="10674">MQNANLDICYYQVNVFNVQSLVSSYMKLIQVVSTGIHNLLLLDNHQLILWMHKILLQLQIFILGSQRDTKHLSYYEMKIQDNATYAIKLCN</sequence>
<dbReference type="AlphaFoldDB" id="A0A8S1U9E3"/>
<evidence type="ECO:0000313" key="1">
    <source>
        <dbReference type="EMBL" id="CAD8161755.1"/>
    </source>
</evidence>
<evidence type="ECO:0000313" key="2">
    <source>
        <dbReference type="Proteomes" id="UP000689195"/>
    </source>
</evidence>